<comment type="caution">
    <text evidence="2">The sequence shown here is derived from an EMBL/GenBank/DDBJ whole genome shotgun (WGS) entry which is preliminary data.</text>
</comment>
<evidence type="ECO:0000313" key="2">
    <source>
        <dbReference type="EMBL" id="KAJ5111115.1"/>
    </source>
</evidence>
<evidence type="ECO:0000259" key="1">
    <source>
        <dbReference type="Pfam" id="PF12697"/>
    </source>
</evidence>
<dbReference type="OrthoDB" id="408373at2759"/>
<dbReference type="Gene3D" id="3.40.50.1820">
    <property type="entry name" value="alpha/beta hydrolase"/>
    <property type="match status" value="1"/>
</dbReference>
<accession>A0A9W9G2W3</accession>
<dbReference type="GO" id="GO:0072330">
    <property type="term" value="P:monocarboxylic acid biosynthetic process"/>
    <property type="evidence" value="ECO:0007669"/>
    <property type="project" value="UniProtKB-ARBA"/>
</dbReference>
<organism evidence="2 3">
    <name type="scientific">Penicillium argentinense</name>
    <dbReference type="NCBI Taxonomy" id="1131581"/>
    <lineage>
        <taxon>Eukaryota</taxon>
        <taxon>Fungi</taxon>
        <taxon>Dikarya</taxon>
        <taxon>Ascomycota</taxon>
        <taxon>Pezizomycotina</taxon>
        <taxon>Eurotiomycetes</taxon>
        <taxon>Eurotiomycetidae</taxon>
        <taxon>Eurotiales</taxon>
        <taxon>Aspergillaceae</taxon>
        <taxon>Penicillium</taxon>
    </lineage>
</organism>
<dbReference type="InterPro" id="IPR052897">
    <property type="entry name" value="Sec-Metab_Biosynth_Hydrolase"/>
</dbReference>
<dbReference type="GO" id="GO:0017000">
    <property type="term" value="P:antibiotic biosynthetic process"/>
    <property type="evidence" value="ECO:0007669"/>
    <property type="project" value="UniProtKB-ARBA"/>
</dbReference>
<dbReference type="Pfam" id="PF12697">
    <property type="entry name" value="Abhydrolase_6"/>
    <property type="match status" value="1"/>
</dbReference>
<dbReference type="InterPro" id="IPR000073">
    <property type="entry name" value="AB_hydrolase_1"/>
</dbReference>
<dbReference type="GeneID" id="81353123"/>
<dbReference type="AlphaFoldDB" id="A0A9W9G2W3"/>
<reference evidence="2" key="1">
    <citation type="submission" date="2022-11" db="EMBL/GenBank/DDBJ databases">
        <authorList>
            <person name="Petersen C."/>
        </authorList>
    </citation>
    <scope>NUCLEOTIDE SEQUENCE</scope>
    <source>
        <strain evidence="2">IBT 30761</strain>
    </source>
</reference>
<reference evidence="2" key="2">
    <citation type="journal article" date="2023" name="IMA Fungus">
        <title>Comparative genomic study of the Penicillium genus elucidates a diverse pangenome and 15 lateral gene transfer events.</title>
        <authorList>
            <person name="Petersen C."/>
            <person name="Sorensen T."/>
            <person name="Nielsen M.R."/>
            <person name="Sondergaard T.E."/>
            <person name="Sorensen J.L."/>
            <person name="Fitzpatrick D.A."/>
            <person name="Frisvad J.C."/>
            <person name="Nielsen K.L."/>
        </authorList>
    </citation>
    <scope>NUCLEOTIDE SEQUENCE</scope>
    <source>
        <strain evidence="2">IBT 30761</strain>
    </source>
</reference>
<keyword evidence="3" id="KW-1185">Reference proteome</keyword>
<sequence>MSKPTFVFCRDAWVIPAFFSATRSRLEALGVPSACPAHPSIDTRGRCLFEEGRDVIIVALSYGGIVASSAVEGLTKSARENEGKSGNVIKVIFLSAFALDKGQSILGILGGHYLPWMKVEHDYVLADGAGDIGCQDIPMESQEKWNSLTLHTSQAVFSGESTYEPWKEIPYAYIVCEEDRALPPPMQELFASKMGGPENTYRLPSSHSPFLSMPDQLAKTLQNIVM</sequence>
<dbReference type="PANTHER" id="PTHR37017:SF11">
    <property type="entry name" value="ESTERASE_LIPASE_THIOESTERASE DOMAIN-CONTAINING PROTEIN"/>
    <property type="match status" value="1"/>
</dbReference>
<gene>
    <name evidence="2" type="ORF">N7532_001650</name>
</gene>
<proteinExistence type="predicted"/>
<protein>
    <recommendedName>
        <fullName evidence="1">AB hydrolase-1 domain-containing protein</fullName>
    </recommendedName>
</protein>
<name>A0A9W9G2W3_9EURO</name>
<evidence type="ECO:0000313" key="3">
    <source>
        <dbReference type="Proteomes" id="UP001149074"/>
    </source>
</evidence>
<dbReference type="InterPro" id="IPR029058">
    <property type="entry name" value="AB_hydrolase_fold"/>
</dbReference>
<dbReference type="PANTHER" id="PTHR37017">
    <property type="entry name" value="AB HYDROLASE-1 DOMAIN-CONTAINING PROTEIN-RELATED"/>
    <property type="match status" value="1"/>
</dbReference>
<dbReference type="RefSeq" id="XP_056479185.1">
    <property type="nucleotide sequence ID" value="XM_056614144.1"/>
</dbReference>
<dbReference type="Proteomes" id="UP001149074">
    <property type="component" value="Unassembled WGS sequence"/>
</dbReference>
<dbReference type="EMBL" id="JAPQKI010000002">
    <property type="protein sequence ID" value="KAJ5111115.1"/>
    <property type="molecule type" value="Genomic_DNA"/>
</dbReference>
<dbReference type="SUPFAM" id="SSF53474">
    <property type="entry name" value="alpha/beta-Hydrolases"/>
    <property type="match status" value="1"/>
</dbReference>
<feature type="domain" description="AB hydrolase-1" evidence="1">
    <location>
        <begin position="51"/>
        <end position="219"/>
    </location>
</feature>